<dbReference type="Pfam" id="PF18199">
    <property type="entry name" value="Dynein_C"/>
    <property type="match status" value="1"/>
</dbReference>
<feature type="domain" description="Dynein heavy chain C-terminal" evidence="1">
    <location>
        <begin position="3"/>
        <end position="183"/>
    </location>
</feature>
<dbReference type="Gene3D" id="1.20.1270.280">
    <property type="match status" value="1"/>
</dbReference>
<name>A0A6A4WQI0_AMPAM</name>
<dbReference type="AlphaFoldDB" id="A0A6A4WQI0"/>
<dbReference type="GO" id="GO:0045505">
    <property type="term" value="F:dynein intermediate chain binding"/>
    <property type="evidence" value="ECO:0007669"/>
    <property type="project" value="InterPro"/>
</dbReference>
<dbReference type="GO" id="GO:0007018">
    <property type="term" value="P:microtubule-based movement"/>
    <property type="evidence" value="ECO:0007669"/>
    <property type="project" value="InterPro"/>
</dbReference>
<dbReference type="EMBL" id="VIIS01000798">
    <property type="protein sequence ID" value="KAF0304892.1"/>
    <property type="molecule type" value="Genomic_DNA"/>
</dbReference>
<dbReference type="InterPro" id="IPR043160">
    <property type="entry name" value="Dynein_C_barrel"/>
</dbReference>
<dbReference type="FunFam" id="3.10.490.20:FF:000008">
    <property type="entry name" value="dynein heavy chain 2, axonemal"/>
    <property type="match status" value="1"/>
</dbReference>
<protein>
    <submittedName>
        <fullName evidence="2">Dynein heavy chain 2, axonemal</fullName>
    </submittedName>
</protein>
<comment type="caution">
    <text evidence="2">The sequence shown here is derived from an EMBL/GenBank/DDBJ whole genome shotgun (WGS) entry which is preliminary data.</text>
</comment>
<dbReference type="Proteomes" id="UP000440578">
    <property type="component" value="Unassembled WGS sequence"/>
</dbReference>
<evidence type="ECO:0000313" key="3">
    <source>
        <dbReference type="Proteomes" id="UP000440578"/>
    </source>
</evidence>
<dbReference type="InterPro" id="IPR026983">
    <property type="entry name" value="DHC"/>
</dbReference>
<gene>
    <name evidence="2" type="primary">Dnah2_2</name>
    <name evidence="2" type="ORF">FJT64_023374</name>
</gene>
<dbReference type="OrthoDB" id="447173at2759"/>
<dbReference type="InterPro" id="IPR041228">
    <property type="entry name" value="Dynein_C"/>
</dbReference>
<proteinExistence type="predicted"/>
<accession>A0A6A4WQI0</accession>
<evidence type="ECO:0000313" key="2">
    <source>
        <dbReference type="EMBL" id="KAF0304892.1"/>
    </source>
</evidence>
<dbReference type="Gene3D" id="3.10.490.20">
    <property type="match status" value="1"/>
</dbReference>
<reference evidence="2 3" key="1">
    <citation type="submission" date="2019-07" db="EMBL/GenBank/DDBJ databases">
        <title>Draft genome assembly of a fouling barnacle, Amphibalanus amphitrite (Darwin, 1854): The first reference genome for Thecostraca.</title>
        <authorList>
            <person name="Kim W."/>
        </authorList>
    </citation>
    <scope>NUCLEOTIDE SEQUENCE [LARGE SCALE GENOMIC DNA]</scope>
    <source>
        <strain evidence="2">SNU_AA5</strain>
        <tissue evidence="2">Soma without cirri and trophi</tissue>
    </source>
</reference>
<dbReference type="GO" id="GO:0051959">
    <property type="term" value="F:dynein light intermediate chain binding"/>
    <property type="evidence" value="ECO:0007669"/>
    <property type="project" value="InterPro"/>
</dbReference>
<keyword evidence="3" id="KW-1185">Reference proteome</keyword>
<dbReference type="PANTHER" id="PTHR22878">
    <property type="entry name" value="DYNEIN HEAVY CHAIN 6, AXONEMAL-LIKE-RELATED"/>
    <property type="match status" value="1"/>
</dbReference>
<dbReference type="GO" id="GO:0030286">
    <property type="term" value="C:dynein complex"/>
    <property type="evidence" value="ECO:0007669"/>
    <property type="project" value="InterPro"/>
</dbReference>
<dbReference type="PANTHER" id="PTHR22878:SF68">
    <property type="entry name" value="DYNEIN HEAVY CHAIN 6, AXONEMAL-LIKE"/>
    <property type="match status" value="1"/>
</dbReference>
<evidence type="ECO:0000259" key="1">
    <source>
        <dbReference type="Pfam" id="PF18199"/>
    </source>
</evidence>
<sequence length="187" mass="20972">MSAYPSMKSLGSWTRDLVQRVEQFSEWSERARPPTAFWLAAFTFPTGFLTAVLQTAARQLHLSVDSLAWEFYVHNQNDSTTNLLPHEGVYICGMFLEGAGWDVNKRCLVEAAPMQLVTPMPIVHFKPVENKKKSGKGLYTCPAYYYPNRSGTGHYPSFVVAVDLRAGDSPSDHWIRRAAALLLSLSD</sequence>
<organism evidence="2 3">
    <name type="scientific">Amphibalanus amphitrite</name>
    <name type="common">Striped barnacle</name>
    <name type="synonym">Balanus amphitrite</name>
    <dbReference type="NCBI Taxonomy" id="1232801"/>
    <lineage>
        <taxon>Eukaryota</taxon>
        <taxon>Metazoa</taxon>
        <taxon>Ecdysozoa</taxon>
        <taxon>Arthropoda</taxon>
        <taxon>Crustacea</taxon>
        <taxon>Multicrustacea</taxon>
        <taxon>Cirripedia</taxon>
        <taxon>Thoracica</taxon>
        <taxon>Thoracicalcarea</taxon>
        <taxon>Balanomorpha</taxon>
        <taxon>Balanoidea</taxon>
        <taxon>Balanidae</taxon>
        <taxon>Amphibalaninae</taxon>
        <taxon>Amphibalanus</taxon>
    </lineage>
</organism>